<comment type="catalytic activity">
    <reaction evidence="6">
        <text>L-lysyl-[protein] + 3 S-adenosyl-L-methionine = N(6),N(6),N(6)-trimethyl-L-lysyl-[protein] + 3 S-adenosyl-L-homocysteine + 3 H(+)</text>
        <dbReference type="Rhea" id="RHEA:54192"/>
        <dbReference type="Rhea" id="RHEA-COMP:9752"/>
        <dbReference type="Rhea" id="RHEA-COMP:13826"/>
        <dbReference type="ChEBI" id="CHEBI:15378"/>
        <dbReference type="ChEBI" id="CHEBI:29969"/>
        <dbReference type="ChEBI" id="CHEBI:57856"/>
        <dbReference type="ChEBI" id="CHEBI:59789"/>
        <dbReference type="ChEBI" id="CHEBI:61961"/>
    </reaction>
</comment>
<dbReference type="InterPro" id="IPR029063">
    <property type="entry name" value="SAM-dependent_MTases_sf"/>
</dbReference>
<protein>
    <recommendedName>
        <fullName evidence="6">Ribosomal protein L11 methyltransferase</fullName>
        <shortName evidence="6">L11 Mtase</shortName>
        <ecNumber evidence="6">2.1.1.-</ecNumber>
    </recommendedName>
</protein>
<keyword evidence="7" id="KW-0689">Ribosomal protein</keyword>
<dbReference type="PANTHER" id="PTHR43648">
    <property type="entry name" value="ELECTRON TRANSFER FLAVOPROTEIN BETA SUBUNIT LYSINE METHYLTRANSFERASE"/>
    <property type="match status" value="1"/>
</dbReference>
<evidence type="ECO:0000256" key="4">
    <source>
        <dbReference type="ARBA" id="ARBA00022679"/>
    </source>
</evidence>
<evidence type="ECO:0000256" key="3">
    <source>
        <dbReference type="ARBA" id="ARBA00022603"/>
    </source>
</evidence>
<proteinExistence type="inferred from homology"/>
<dbReference type="NCBIfam" id="NF001784">
    <property type="entry name" value="PRK00517.2-1"/>
    <property type="match status" value="1"/>
</dbReference>
<feature type="binding site" evidence="6">
    <location>
        <position position="163"/>
    </location>
    <ligand>
        <name>S-adenosyl-L-methionine</name>
        <dbReference type="ChEBI" id="CHEBI:59789"/>
    </ligand>
</feature>
<feature type="binding site" evidence="6">
    <location>
        <position position="186"/>
    </location>
    <ligand>
        <name>S-adenosyl-L-methionine</name>
        <dbReference type="ChEBI" id="CHEBI:59789"/>
    </ligand>
</feature>
<dbReference type="GO" id="GO:0032259">
    <property type="term" value="P:methylation"/>
    <property type="evidence" value="ECO:0007669"/>
    <property type="project" value="UniProtKB-KW"/>
</dbReference>
<keyword evidence="8" id="KW-1185">Reference proteome</keyword>
<sequence>MPHDKRRAGCYRAAMREGLLPSTVATVLELSTSGEKARALTELLGEVFDPTETAISAFEIESGVTTLSLNAPWKVEIYFATHPDEEAVRDMLRPIVGDVIDSTPFATVNQQDWVAASLDGLKPVRAGRVLVHGEHDRDAVRINDVGIEIPAALAFGTGHHGTTAGCLLALDAELKQRRPRNAIDVGTGTGILALALAKQIKRKVVAGDIDLVAVEVAAHNARVNHAPHGLDLYVAPGLRHAKANRPGHFDLIFANILAGPLKRLAPSIARALSGDGTVILSGLLAMDVAGVVSTYRHQGLYLARQSLREGWATLVMKKGGAAPRPRHLR</sequence>
<dbReference type="CDD" id="cd02440">
    <property type="entry name" value="AdoMet_MTases"/>
    <property type="match status" value="1"/>
</dbReference>
<comment type="function">
    <text evidence="6">Methylates ribosomal protein L11.</text>
</comment>
<feature type="binding site" evidence="6">
    <location>
        <position position="208"/>
    </location>
    <ligand>
        <name>S-adenosyl-L-methionine</name>
        <dbReference type="ChEBI" id="CHEBI:59789"/>
    </ligand>
</feature>
<evidence type="ECO:0000313" key="8">
    <source>
        <dbReference type="Proteomes" id="UP000236919"/>
    </source>
</evidence>
<feature type="binding site" evidence="6">
    <location>
        <position position="255"/>
    </location>
    <ligand>
        <name>S-adenosyl-L-methionine</name>
        <dbReference type="ChEBI" id="CHEBI:59789"/>
    </ligand>
</feature>
<dbReference type="Gene3D" id="3.40.50.150">
    <property type="entry name" value="Vaccinia Virus protein VP39"/>
    <property type="match status" value="1"/>
</dbReference>
<evidence type="ECO:0000313" key="7">
    <source>
        <dbReference type="EMBL" id="POR57001.1"/>
    </source>
</evidence>
<dbReference type="GO" id="GO:0008276">
    <property type="term" value="F:protein methyltransferase activity"/>
    <property type="evidence" value="ECO:0007669"/>
    <property type="project" value="UniProtKB-UniRule"/>
</dbReference>
<dbReference type="GO" id="GO:0005737">
    <property type="term" value="C:cytoplasm"/>
    <property type="evidence" value="ECO:0007669"/>
    <property type="project" value="UniProtKB-SubCell"/>
</dbReference>
<organism evidence="7 8">
    <name type="scientific">Bosea psychrotolerans</name>
    <dbReference type="NCBI Taxonomy" id="1871628"/>
    <lineage>
        <taxon>Bacteria</taxon>
        <taxon>Pseudomonadati</taxon>
        <taxon>Pseudomonadota</taxon>
        <taxon>Alphaproteobacteria</taxon>
        <taxon>Hyphomicrobiales</taxon>
        <taxon>Boseaceae</taxon>
        <taxon>Bosea</taxon>
    </lineage>
</organism>
<evidence type="ECO:0000256" key="5">
    <source>
        <dbReference type="ARBA" id="ARBA00022691"/>
    </source>
</evidence>
<comment type="subcellular location">
    <subcellularLocation>
        <location evidence="6">Cytoplasm</location>
    </subcellularLocation>
</comment>
<keyword evidence="2 6" id="KW-0963">Cytoplasm</keyword>
<dbReference type="SUPFAM" id="SSF53335">
    <property type="entry name" value="S-adenosyl-L-methionine-dependent methyltransferases"/>
    <property type="match status" value="1"/>
</dbReference>
<keyword evidence="7" id="KW-0687">Ribonucleoprotein</keyword>
<evidence type="ECO:0000256" key="1">
    <source>
        <dbReference type="ARBA" id="ARBA00009741"/>
    </source>
</evidence>
<evidence type="ECO:0000256" key="6">
    <source>
        <dbReference type="HAMAP-Rule" id="MF_00735"/>
    </source>
</evidence>
<dbReference type="InterPro" id="IPR004498">
    <property type="entry name" value="Ribosomal_PrmA_MeTrfase"/>
</dbReference>
<comment type="similarity">
    <text evidence="1 6">Belongs to the methyltransferase superfamily. PrmA family.</text>
</comment>
<keyword evidence="3 6" id="KW-0489">Methyltransferase</keyword>
<reference evidence="7 8" key="1">
    <citation type="submission" date="2018-01" db="EMBL/GenBank/DDBJ databases">
        <title>Genomic Encyclopedia of Type Strains, Phase III (KMG-III): the genomes of soil and plant-associated and newly described type strains.</title>
        <authorList>
            <person name="Whitman W."/>
        </authorList>
    </citation>
    <scope>NUCLEOTIDE SEQUENCE [LARGE SCALE GENOMIC DNA]</scope>
    <source>
        <strain evidence="7 8">1131</strain>
    </source>
</reference>
<dbReference type="Pfam" id="PF06325">
    <property type="entry name" value="PrmA"/>
    <property type="match status" value="1"/>
</dbReference>
<dbReference type="AlphaFoldDB" id="A0A2S4MQN3"/>
<dbReference type="EMBL" id="PQFZ01000001">
    <property type="protein sequence ID" value="POR57001.1"/>
    <property type="molecule type" value="Genomic_DNA"/>
</dbReference>
<comment type="caution">
    <text evidence="7">The sequence shown here is derived from an EMBL/GenBank/DDBJ whole genome shotgun (WGS) entry which is preliminary data.</text>
</comment>
<dbReference type="HAMAP" id="MF_00735">
    <property type="entry name" value="Methyltr_PrmA"/>
    <property type="match status" value="1"/>
</dbReference>
<keyword evidence="4 6" id="KW-0808">Transferase</keyword>
<dbReference type="EC" id="2.1.1.-" evidence="6"/>
<name>A0A2S4MQN3_9HYPH</name>
<dbReference type="Proteomes" id="UP000236919">
    <property type="component" value="Unassembled WGS sequence"/>
</dbReference>
<keyword evidence="5 6" id="KW-0949">S-adenosyl-L-methionine</keyword>
<evidence type="ECO:0000256" key="2">
    <source>
        <dbReference type="ARBA" id="ARBA00022490"/>
    </source>
</evidence>
<gene>
    <name evidence="6" type="primary">prmA</name>
    <name evidence="7" type="ORF">CYD53_101525</name>
</gene>
<dbReference type="InterPro" id="IPR050078">
    <property type="entry name" value="Ribosomal_L11_MeTrfase_PrmA"/>
</dbReference>
<accession>A0A2S4MQN3</accession>
<dbReference type="PANTHER" id="PTHR43648:SF1">
    <property type="entry name" value="ELECTRON TRANSFER FLAVOPROTEIN BETA SUBUNIT LYSINE METHYLTRANSFERASE"/>
    <property type="match status" value="1"/>
</dbReference>
<dbReference type="GO" id="GO:0005840">
    <property type="term" value="C:ribosome"/>
    <property type="evidence" value="ECO:0007669"/>
    <property type="project" value="UniProtKB-KW"/>
</dbReference>